<keyword evidence="2" id="KW-1185">Reference proteome</keyword>
<feature type="non-terminal residue" evidence="3">
    <location>
        <position position="155"/>
    </location>
</feature>
<dbReference type="PANTHER" id="PTHR18950">
    <property type="entry name" value="PROGESTERONE-INDUCED BLOCKING FACTOR 1"/>
    <property type="match status" value="1"/>
</dbReference>
<dbReference type="Proteomes" id="UP000694888">
    <property type="component" value="Unplaced"/>
</dbReference>
<keyword evidence="1" id="KW-0175">Coiled coil</keyword>
<gene>
    <name evidence="3" type="primary">LOC101849182</name>
</gene>
<proteinExistence type="predicted"/>
<reference evidence="3" key="1">
    <citation type="submission" date="2025-08" db="UniProtKB">
        <authorList>
            <consortium name="RefSeq"/>
        </authorList>
    </citation>
    <scope>IDENTIFICATION</scope>
</reference>
<dbReference type="RefSeq" id="XP_005113606.3">
    <property type="nucleotide sequence ID" value="XM_005113549.3"/>
</dbReference>
<sequence>VHLARRVLQLEKTNTSLRQELQEHKSKADQLVKEVENTNNLLDQSQQPYGYLINSIRVRDGQLQQQAGHIQVLEDDLRKVSQEREELARTHNQMSLDLERLLNQKEVSCCTVSVSCCTVSVSCCTVSVSCCTVSVSCCTVSVSCCTVSVSCCTVS</sequence>
<name>A0ABM0KBJ6_APLCA</name>
<accession>A0ABM0KBJ6</accession>
<evidence type="ECO:0000256" key="1">
    <source>
        <dbReference type="SAM" id="Coils"/>
    </source>
</evidence>
<dbReference type="GeneID" id="101849182"/>
<dbReference type="InterPro" id="IPR026205">
    <property type="entry name" value="PIBF1"/>
</dbReference>
<feature type="non-terminal residue" evidence="3">
    <location>
        <position position="1"/>
    </location>
</feature>
<dbReference type="PANTHER" id="PTHR18950:SF0">
    <property type="entry name" value="PROGESTERONE IMMUNOMODULATORY BINDING FACTOR 1"/>
    <property type="match status" value="1"/>
</dbReference>
<organism evidence="2 3">
    <name type="scientific">Aplysia californica</name>
    <name type="common">California sea hare</name>
    <dbReference type="NCBI Taxonomy" id="6500"/>
    <lineage>
        <taxon>Eukaryota</taxon>
        <taxon>Metazoa</taxon>
        <taxon>Spiralia</taxon>
        <taxon>Lophotrochozoa</taxon>
        <taxon>Mollusca</taxon>
        <taxon>Gastropoda</taxon>
        <taxon>Heterobranchia</taxon>
        <taxon>Euthyneura</taxon>
        <taxon>Tectipleura</taxon>
        <taxon>Aplysiida</taxon>
        <taxon>Aplysioidea</taxon>
        <taxon>Aplysiidae</taxon>
        <taxon>Aplysia</taxon>
    </lineage>
</organism>
<feature type="coiled-coil region" evidence="1">
    <location>
        <begin position="7"/>
        <end position="104"/>
    </location>
</feature>
<protein>
    <submittedName>
        <fullName evidence="3">Progesterone-induced-blocking factor 1-like</fullName>
    </submittedName>
</protein>
<evidence type="ECO:0000313" key="2">
    <source>
        <dbReference type="Proteomes" id="UP000694888"/>
    </source>
</evidence>
<evidence type="ECO:0000313" key="3">
    <source>
        <dbReference type="RefSeq" id="XP_005113606.3"/>
    </source>
</evidence>